<dbReference type="Proteomes" id="UP000316167">
    <property type="component" value="Unassembled WGS sequence"/>
</dbReference>
<dbReference type="Pfam" id="PF19570">
    <property type="entry name" value="DUF6088"/>
    <property type="match status" value="1"/>
</dbReference>
<name>A0A562SCW9_9BACT</name>
<dbReference type="InterPro" id="IPR045738">
    <property type="entry name" value="DUF6088"/>
</dbReference>
<organism evidence="1 2">
    <name type="scientific">Lacibacter cauensis</name>
    <dbReference type="NCBI Taxonomy" id="510947"/>
    <lineage>
        <taxon>Bacteria</taxon>
        <taxon>Pseudomonadati</taxon>
        <taxon>Bacteroidota</taxon>
        <taxon>Chitinophagia</taxon>
        <taxon>Chitinophagales</taxon>
        <taxon>Chitinophagaceae</taxon>
        <taxon>Lacibacter</taxon>
    </lineage>
</organism>
<evidence type="ECO:0000313" key="1">
    <source>
        <dbReference type="EMBL" id="TWI79033.1"/>
    </source>
</evidence>
<sequence>MEKAHTIINNSLSKKKPGELLFLSDFKGAGSDAAIRQSLSRLVRAGRIKRIAHGIYYLPKTDPLLGELHPSAEEIAQKIAAKERVRIQPSGAYALNKLGLSTQVPTRLVYLTDGPQRLITVGKMKIRFKATTAKKLSLKGDLSKLIILALDELDLKNMDERREARIKDLLLKEDPKKLKHDLSLAPGRTHDYIVKLLKQK</sequence>
<gene>
    <name evidence="1" type="ORF">IQ13_3425</name>
</gene>
<proteinExistence type="predicted"/>
<accession>A0A562SCW9</accession>
<reference evidence="1 2" key="1">
    <citation type="journal article" date="2015" name="Stand. Genomic Sci.">
        <title>Genomic Encyclopedia of Bacterial and Archaeal Type Strains, Phase III: the genomes of soil and plant-associated and newly described type strains.</title>
        <authorList>
            <person name="Whitman W.B."/>
            <person name="Woyke T."/>
            <person name="Klenk H.P."/>
            <person name="Zhou Y."/>
            <person name="Lilburn T.G."/>
            <person name="Beck B.J."/>
            <person name="De Vos P."/>
            <person name="Vandamme P."/>
            <person name="Eisen J.A."/>
            <person name="Garrity G."/>
            <person name="Hugenholtz P."/>
            <person name="Kyrpides N.C."/>
        </authorList>
    </citation>
    <scope>NUCLEOTIDE SEQUENCE [LARGE SCALE GENOMIC DNA]</scope>
    <source>
        <strain evidence="1 2">CGMCC 1.7271</strain>
    </source>
</reference>
<protein>
    <submittedName>
        <fullName evidence="1">Transcriptional regulator, AbiEi antitoxin, Type IV TA system</fullName>
    </submittedName>
</protein>
<dbReference type="OrthoDB" id="9798200at2"/>
<dbReference type="RefSeq" id="WP_144887822.1">
    <property type="nucleotide sequence ID" value="NZ_VLLE01000006.1"/>
</dbReference>
<comment type="caution">
    <text evidence="1">The sequence shown here is derived from an EMBL/GenBank/DDBJ whole genome shotgun (WGS) entry which is preliminary data.</text>
</comment>
<evidence type="ECO:0000313" key="2">
    <source>
        <dbReference type="Proteomes" id="UP000316167"/>
    </source>
</evidence>
<dbReference type="EMBL" id="VLLE01000006">
    <property type="protein sequence ID" value="TWI79033.1"/>
    <property type="molecule type" value="Genomic_DNA"/>
</dbReference>
<dbReference type="AlphaFoldDB" id="A0A562SCW9"/>
<keyword evidence="2" id="KW-1185">Reference proteome</keyword>